<dbReference type="RefSeq" id="WP_339439504.1">
    <property type="nucleotide sequence ID" value="NZ_JBBHKQ010000001.1"/>
</dbReference>
<keyword evidence="1" id="KW-0812">Transmembrane</keyword>
<evidence type="ECO:0008006" key="4">
    <source>
        <dbReference type="Google" id="ProtNLM"/>
    </source>
</evidence>
<dbReference type="AlphaFoldDB" id="A0ABD5JVU7"/>
<protein>
    <recommendedName>
        <fullName evidence="4">Phage related protein</fullName>
    </recommendedName>
</protein>
<keyword evidence="1" id="KW-0472">Membrane</keyword>
<gene>
    <name evidence="2" type="ORF">WIX40_07030</name>
</gene>
<feature type="transmembrane region" description="Helical" evidence="1">
    <location>
        <begin position="35"/>
        <end position="56"/>
    </location>
</feature>
<evidence type="ECO:0000313" key="3">
    <source>
        <dbReference type="Proteomes" id="UP001362311"/>
    </source>
</evidence>
<reference evidence="2 3" key="1">
    <citation type="submission" date="2024-03" db="EMBL/GenBank/DDBJ databases">
        <title>Reference genomes for the five species model microbial community.</title>
        <authorList>
            <person name="Padfield D."/>
        </authorList>
    </citation>
    <scope>NUCLEOTIDE SEQUENCE [LARGE SCALE GENOMIC DNA]</scope>
    <source>
        <strain evidence="2 3">AB1</strain>
    </source>
</reference>
<organism evidence="2 3">
    <name type="scientific">Ochrobactrum teleogrylli</name>
    <dbReference type="NCBI Taxonomy" id="2479765"/>
    <lineage>
        <taxon>Bacteria</taxon>
        <taxon>Pseudomonadati</taxon>
        <taxon>Pseudomonadota</taxon>
        <taxon>Alphaproteobacteria</taxon>
        <taxon>Hyphomicrobiales</taxon>
        <taxon>Brucellaceae</taxon>
        <taxon>Brucella/Ochrobactrum group</taxon>
        <taxon>Ochrobactrum</taxon>
    </lineage>
</organism>
<comment type="caution">
    <text evidence="2">The sequence shown here is derived from an EMBL/GenBank/DDBJ whole genome shotgun (WGS) entry which is preliminary data.</text>
</comment>
<evidence type="ECO:0000313" key="2">
    <source>
        <dbReference type="EMBL" id="MEJ5899861.1"/>
    </source>
</evidence>
<evidence type="ECO:0000256" key="1">
    <source>
        <dbReference type="SAM" id="Phobius"/>
    </source>
</evidence>
<keyword evidence="1" id="KW-1133">Transmembrane helix</keyword>
<sequence>MKSFAGCDREGATVAGLPMAGRGGKGDYRMTGAEIMAVVGFIVMLMGFLFGLWKYVESQIAKAETRSAAKADAATALASLTRQELSDYKLRAAETFATKAGMQEQTSQIMRAIESVAHRIDGLTERIDNLMQPKSVRSRN</sequence>
<accession>A0ABD5JVU7</accession>
<dbReference type="Proteomes" id="UP001362311">
    <property type="component" value="Unassembled WGS sequence"/>
</dbReference>
<proteinExistence type="predicted"/>
<dbReference type="EMBL" id="JBBHKQ010000001">
    <property type="protein sequence ID" value="MEJ5899861.1"/>
    <property type="molecule type" value="Genomic_DNA"/>
</dbReference>
<name>A0ABD5JVU7_9HYPH</name>